<dbReference type="InterPro" id="IPR007939">
    <property type="entry name" value="Cu-R_B_prcur"/>
</dbReference>
<protein>
    <submittedName>
        <fullName evidence="1">Copper resistance protein CopB</fullName>
    </submittedName>
</protein>
<dbReference type="Proteomes" id="UP000095042">
    <property type="component" value="Unassembled WGS sequence"/>
</dbReference>
<reference evidence="1 2" key="1">
    <citation type="journal article" date="2016" name="Environ. Microbiol.">
        <title>New Methyloceanibacter diversity from North Sea sediments includes methanotroph containing solely the soluble methane monooxygenase.</title>
        <authorList>
            <person name="Vekeman B."/>
            <person name="Kerckhof F.M."/>
            <person name="Cremers G."/>
            <person name="de Vos P."/>
            <person name="Vandamme P."/>
            <person name="Boon N."/>
            <person name="Op den Camp H.J."/>
            <person name="Heylen K."/>
        </authorList>
    </citation>
    <scope>NUCLEOTIDE SEQUENCE [LARGE SCALE GENOMIC DNA]</scope>
    <source>
        <strain evidence="1 2">R-67177</strain>
    </source>
</reference>
<dbReference type="AlphaFoldDB" id="A0A1E3VMV8"/>
<dbReference type="GO" id="GO:0006878">
    <property type="term" value="P:intracellular copper ion homeostasis"/>
    <property type="evidence" value="ECO:0007669"/>
    <property type="project" value="InterPro"/>
</dbReference>
<gene>
    <name evidence="1" type="ORF">AUC71_04990</name>
</gene>
<comment type="caution">
    <text evidence="1">The sequence shown here is derived from an EMBL/GenBank/DDBJ whole genome shotgun (WGS) entry which is preliminary data.</text>
</comment>
<evidence type="ECO:0000313" key="2">
    <source>
        <dbReference type="Proteomes" id="UP000095042"/>
    </source>
</evidence>
<dbReference type="EMBL" id="LPWD01000465">
    <property type="protein sequence ID" value="ODR94868.1"/>
    <property type="molecule type" value="Genomic_DNA"/>
</dbReference>
<name>A0A1E3VMV8_9HYPH</name>
<dbReference type="GO" id="GO:0005507">
    <property type="term" value="F:copper ion binding"/>
    <property type="evidence" value="ECO:0007669"/>
    <property type="project" value="InterPro"/>
</dbReference>
<dbReference type="GO" id="GO:0009279">
    <property type="term" value="C:cell outer membrane"/>
    <property type="evidence" value="ECO:0007669"/>
    <property type="project" value="InterPro"/>
</dbReference>
<keyword evidence="2" id="KW-1185">Reference proteome</keyword>
<accession>A0A1E3VMV8</accession>
<proteinExistence type="predicted"/>
<organism evidence="1 2">
    <name type="scientific">Methyloceanibacter marginalis</name>
    <dbReference type="NCBI Taxonomy" id="1774971"/>
    <lineage>
        <taxon>Bacteria</taxon>
        <taxon>Pseudomonadati</taxon>
        <taxon>Pseudomonadota</taxon>
        <taxon>Alphaproteobacteria</taxon>
        <taxon>Hyphomicrobiales</taxon>
        <taxon>Hyphomicrobiaceae</taxon>
        <taxon>Methyloceanibacter</taxon>
    </lineage>
</organism>
<evidence type="ECO:0000313" key="1">
    <source>
        <dbReference type="EMBL" id="ODR94868.1"/>
    </source>
</evidence>
<dbReference type="Pfam" id="PF05275">
    <property type="entry name" value="CopB"/>
    <property type="match status" value="1"/>
</dbReference>
<sequence length="230" mass="26084">MFDPMTMAEARETLRREQGAKNAYKIMVDRLEARMKEGNDDYLWDGQGWYGGDLNKLWIKTEGEGEFGEDPDEAELQALWSRAINPWFDFQAGARHDFLPGDLDRSYLVVGIQGLAPYFFELDAAAFLSDEGDLTARFEGEYDQLLTQMLILQPRIELNFSAQDVLEIGLGSGLTSVETGLRLRYEFHPEFAPYIGIGYERLIGDTADYARAANEDLGGWRALAGLRAWF</sequence>